<organism evidence="1 2">
    <name type="scientific">Tetrabaena socialis</name>
    <dbReference type="NCBI Taxonomy" id="47790"/>
    <lineage>
        <taxon>Eukaryota</taxon>
        <taxon>Viridiplantae</taxon>
        <taxon>Chlorophyta</taxon>
        <taxon>core chlorophytes</taxon>
        <taxon>Chlorophyceae</taxon>
        <taxon>CS clade</taxon>
        <taxon>Chlamydomonadales</taxon>
        <taxon>Tetrabaenaceae</taxon>
        <taxon>Tetrabaena</taxon>
    </lineage>
</organism>
<dbReference type="Pfam" id="PF02450">
    <property type="entry name" value="LCAT"/>
    <property type="match status" value="1"/>
</dbReference>
<evidence type="ECO:0000313" key="2">
    <source>
        <dbReference type="Proteomes" id="UP000236333"/>
    </source>
</evidence>
<sequence>MMISHTLPPPPGRSCFRPSVPHWWCPRSSASWYKLWPVLQSLLPWHFACYVDNLRLVPGGPSNPAASPAGVSVRLGATLEPAHGDPRGGDGGGFSPWAAVAARLRQLGWGEELLDAHAYDWRRSPPLWALPGGDYERLRAEVEAKVAASGRRVVLLGLSLGATYVTGFLSSRVVDAAWKERHVERFVSKIGRSAAFWEASLGAIEAAPPNVTTYCFYSYGLPSPVQVTFGQADFGDASPAVRYADGDVTAPHASLAACRVWAGRQVAPVHSISYYGVVHAQLTGLPEALQDIVDAVSGLGG</sequence>
<dbReference type="AlphaFoldDB" id="A0A2J8AK81"/>
<dbReference type="InterPro" id="IPR029058">
    <property type="entry name" value="AB_hydrolase_fold"/>
</dbReference>
<dbReference type="GO" id="GO:0006629">
    <property type="term" value="P:lipid metabolic process"/>
    <property type="evidence" value="ECO:0007669"/>
    <property type="project" value="InterPro"/>
</dbReference>
<keyword evidence="2" id="KW-1185">Reference proteome</keyword>
<dbReference type="EMBL" id="PGGS01000002">
    <property type="protein sequence ID" value="PNH12921.1"/>
    <property type="molecule type" value="Genomic_DNA"/>
</dbReference>
<protein>
    <submittedName>
        <fullName evidence="1">Phosphatidylcholine-sterol acyltransferase</fullName>
    </submittedName>
</protein>
<comment type="caution">
    <text evidence="1">The sequence shown here is derived from an EMBL/GenBank/DDBJ whole genome shotgun (WGS) entry which is preliminary data.</text>
</comment>
<evidence type="ECO:0000313" key="1">
    <source>
        <dbReference type="EMBL" id="PNH12921.1"/>
    </source>
</evidence>
<keyword evidence="1" id="KW-0808">Transferase</keyword>
<dbReference type="SUPFAM" id="SSF53474">
    <property type="entry name" value="alpha/beta-Hydrolases"/>
    <property type="match status" value="1"/>
</dbReference>
<dbReference type="Gene3D" id="3.40.50.1820">
    <property type="entry name" value="alpha/beta hydrolase"/>
    <property type="match status" value="1"/>
</dbReference>
<proteinExistence type="predicted"/>
<gene>
    <name evidence="1" type="ORF">TSOC_000114</name>
</gene>
<name>A0A2J8AK81_9CHLO</name>
<dbReference type="OrthoDB" id="190846at2759"/>
<dbReference type="InterPro" id="IPR003386">
    <property type="entry name" value="LACT/PDAT_acylTrfase"/>
</dbReference>
<keyword evidence="1" id="KW-0012">Acyltransferase</keyword>
<dbReference type="PANTHER" id="PTHR11440">
    <property type="entry name" value="LECITHIN-CHOLESTEROL ACYLTRANSFERASE-RELATED"/>
    <property type="match status" value="1"/>
</dbReference>
<dbReference type="Proteomes" id="UP000236333">
    <property type="component" value="Unassembled WGS sequence"/>
</dbReference>
<dbReference type="GO" id="GO:0008374">
    <property type="term" value="F:O-acyltransferase activity"/>
    <property type="evidence" value="ECO:0007669"/>
    <property type="project" value="InterPro"/>
</dbReference>
<accession>A0A2J8AK81</accession>
<reference evidence="1 2" key="1">
    <citation type="journal article" date="2017" name="Mol. Biol. Evol.">
        <title>The 4-celled Tetrabaena socialis nuclear genome reveals the essential components for genetic control of cell number at the origin of multicellularity in the volvocine lineage.</title>
        <authorList>
            <person name="Featherston J."/>
            <person name="Arakaki Y."/>
            <person name="Hanschen E.R."/>
            <person name="Ferris P.J."/>
            <person name="Michod R.E."/>
            <person name="Olson B.J.S.C."/>
            <person name="Nozaki H."/>
            <person name="Durand P.M."/>
        </authorList>
    </citation>
    <scope>NUCLEOTIDE SEQUENCE [LARGE SCALE GENOMIC DNA]</scope>
    <source>
        <strain evidence="1 2">NIES-571</strain>
    </source>
</reference>